<sequence length="246" mass="26683">MSAVEKVAPAIQFPEIGEPFGGGFFSGITVENGQRYANITAGAEHELVGEWGECGVKIDGADSFTDSRANTEAMAASGSELAQQVLALEVGGFTDWAIPARDVQELQYRHFKPTSRENYCWNRDGDNPNSLPVGLLYTEESPAKTQVPGFAEGEPEAFQARWYWSSSQRSAGSAFYLYFGDGYQDDLGKRATSSASAPSAGRLSINSLIQSGRSRPVAQGGALLWQCTPIYRSTSLRLACCKWPRT</sequence>
<gene>
    <name evidence="1" type="ORF">PSAKL28_16800</name>
</gene>
<accession>A0A077F944</accession>
<dbReference type="AlphaFoldDB" id="A0A077F944"/>
<dbReference type="RefSeq" id="WP_306452907.1">
    <property type="nucleotide sequence ID" value="NZ_CP009048.1"/>
</dbReference>
<dbReference type="KEGG" id="palk:PSAKL28_16800"/>
<protein>
    <recommendedName>
        <fullName evidence="3">DUF1566 domain-containing protein</fullName>
    </recommendedName>
</protein>
<evidence type="ECO:0000313" key="2">
    <source>
        <dbReference type="Proteomes" id="UP000028931"/>
    </source>
</evidence>
<evidence type="ECO:0008006" key="3">
    <source>
        <dbReference type="Google" id="ProtNLM"/>
    </source>
</evidence>
<name>A0A077F944_9PSED</name>
<dbReference type="Proteomes" id="UP000028931">
    <property type="component" value="Chromosome"/>
</dbReference>
<dbReference type="EMBL" id="CP009048">
    <property type="protein sequence ID" value="AIL60905.1"/>
    <property type="molecule type" value="Genomic_DNA"/>
</dbReference>
<dbReference type="HOGENOM" id="CLU_098648_0_0_6"/>
<proteinExistence type="predicted"/>
<reference evidence="1 2" key="1">
    <citation type="submission" date="2014-07" db="EMBL/GenBank/DDBJ databases">
        <authorList>
            <person name="Lee K."/>
            <person name="Lim J.Y."/>
            <person name="Hwang I."/>
        </authorList>
    </citation>
    <scope>NUCLEOTIDE SEQUENCE [LARGE SCALE GENOMIC DNA]</scope>
    <source>
        <strain evidence="1 2">KL28</strain>
    </source>
</reference>
<organism evidence="1 2">
    <name type="scientific">Pseudomonas alkylphenolica</name>
    <dbReference type="NCBI Taxonomy" id="237609"/>
    <lineage>
        <taxon>Bacteria</taxon>
        <taxon>Pseudomonadati</taxon>
        <taxon>Pseudomonadota</taxon>
        <taxon>Gammaproteobacteria</taxon>
        <taxon>Pseudomonadales</taxon>
        <taxon>Pseudomonadaceae</taxon>
        <taxon>Pseudomonas</taxon>
    </lineage>
</organism>
<dbReference type="eggNOG" id="ENOG5032R37">
    <property type="taxonomic scope" value="Bacteria"/>
</dbReference>
<evidence type="ECO:0000313" key="1">
    <source>
        <dbReference type="EMBL" id="AIL60905.1"/>
    </source>
</evidence>